<feature type="transmembrane region" description="Helical" evidence="7">
    <location>
        <begin position="375"/>
        <end position="395"/>
    </location>
</feature>
<sequence>MFKTLSSMETWRRNMYVLWFGVFMSGIGFSSVMPFLPLYVDTLGNFSRGQLTFYSGLVFSITFLVTALVSPMWGRLADRRGRRLMLLRASLGMAVVFFLMGLVTNVWQLMFLRALQGFFGGFISNANAMVATQTPKEKSGYALGTLVTGVTAGQLLGPFIGGAIASVVSYRVSFFVTGSLLFASFLLVLFFVKEEFTPVAKGASPKLREVFKMVSSSQLTIGLFITTMIIQAVNTSISPIVALFVRELTNNSSNSTFLAGIVAAMPGIATMIAAPRFGVIGDRIGTHRMIFIGFLFAFAVFVPTTFVTSVTMLAILRFLVGISDATMLPAVQTLLTKTTPHEITSRVFAYNQSFQSIGAVLGPLLGTAVASAFDYRWIFLFSALLIALNAILFWFNTKAIRNGSINYQ</sequence>
<dbReference type="GO" id="GO:0005886">
    <property type="term" value="C:plasma membrane"/>
    <property type="evidence" value="ECO:0007669"/>
    <property type="project" value="UniProtKB-SubCell"/>
</dbReference>
<feature type="domain" description="Major facilitator superfamily (MFS) profile" evidence="8">
    <location>
        <begin position="14"/>
        <end position="401"/>
    </location>
</feature>
<dbReference type="InterPro" id="IPR001958">
    <property type="entry name" value="Tet-R_TetA/multi-R_MdtG-like"/>
</dbReference>
<feature type="transmembrane region" description="Helical" evidence="7">
    <location>
        <begin position="289"/>
        <end position="308"/>
    </location>
</feature>
<dbReference type="PROSITE" id="PS50850">
    <property type="entry name" value="MFS"/>
    <property type="match status" value="1"/>
</dbReference>
<dbReference type="RefSeq" id="WP_082816164.1">
    <property type="nucleotide sequence ID" value="NZ_DF820485.1"/>
</dbReference>
<feature type="transmembrane region" description="Helical" evidence="7">
    <location>
        <begin position="16"/>
        <end position="39"/>
    </location>
</feature>
<evidence type="ECO:0000256" key="1">
    <source>
        <dbReference type="ARBA" id="ARBA00004651"/>
    </source>
</evidence>
<keyword evidence="4 7" id="KW-0812">Transmembrane</keyword>
<feature type="transmembrane region" description="Helical" evidence="7">
    <location>
        <begin position="257"/>
        <end position="277"/>
    </location>
</feature>
<comment type="subcellular location">
    <subcellularLocation>
        <location evidence="1">Cell membrane</location>
        <topology evidence="1">Multi-pass membrane protein</topology>
    </subcellularLocation>
</comment>
<evidence type="ECO:0000313" key="9">
    <source>
        <dbReference type="EMBL" id="GAK30308.1"/>
    </source>
</evidence>
<feature type="transmembrane region" description="Helical" evidence="7">
    <location>
        <begin position="172"/>
        <end position="192"/>
    </location>
</feature>
<dbReference type="Pfam" id="PF00083">
    <property type="entry name" value="Sugar_tr"/>
    <property type="match status" value="1"/>
</dbReference>
<accession>A0A069CSW7</accession>
<dbReference type="InterPro" id="IPR005828">
    <property type="entry name" value="MFS_sugar_transport-like"/>
</dbReference>
<evidence type="ECO:0000256" key="6">
    <source>
        <dbReference type="ARBA" id="ARBA00023136"/>
    </source>
</evidence>
<evidence type="ECO:0000256" key="3">
    <source>
        <dbReference type="ARBA" id="ARBA00022475"/>
    </source>
</evidence>
<feature type="transmembrane region" description="Helical" evidence="7">
    <location>
        <begin position="51"/>
        <end position="73"/>
    </location>
</feature>
<dbReference type="InterPro" id="IPR020846">
    <property type="entry name" value="MFS_dom"/>
</dbReference>
<dbReference type="PRINTS" id="PR01035">
    <property type="entry name" value="TCRTETA"/>
</dbReference>
<dbReference type="Proteomes" id="UP000030643">
    <property type="component" value="Unassembled WGS sequence"/>
</dbReference>
<dbReference type="InterPro" id="IPR036259">
    <property type="entry name" value="MFS_trans_sf"/>
</dbReference>
<evidence type="ECO:0000313" key="10">
    <source>
        <dbReference type="Proteomes" id="UP000030643"/>
    </source>
</evidence>
<protein>
    <submittedName>
        <fullName evidence="9">Major facilitator superfamily transporter</fullName>
    </submittedName>
</protein>
<dbReference type="Gene3D" id="1.20.1250.20">
    <property type="entry name" value="MFS general substrate transporter like domains"/>
    <property type="match status" value="2"/>
</dbReference>
<feature type="transmembrane region" description="Helical" evidence="7">
    <location>
        <begin position="110"/>
        <end position="128"/>
    </location>
</feature>
<feature type="transmembrane region" description="Helical" evidence="7">
    <location>
        <begin position="140"/>
        <end position="160"/>
    </location>
</feature>
<dbReference type="SUPFAM" id="SSF103473">
    <property type="entry name" value="MFS general substrate transporter"/>
    <property type="match status" value="1"/>
</dbReference>
<dbReference type="AlphaFoldDB" id="A0A069CSW7"/>
<evidence type="ECO:0000259" key="8">
    <source>
        <dbReference type="PROSITE" id="PS50850"/>
    </source>
</evidence>
<gene>
    <name evidence="9" type="ORF">WOSG25_021050</name>
</gene>
<dbReference type="GO" id="GO:0022857">
    <property type="term" value="F:transmembrane transporter activity"/>
    <property type="evidence" value="ECO:0007669"/>
    <property type="project" value="InterPro"/>
</dbReference>
<proteinExistence type="predicted"/>
<keyword evidence="2" id="KW-0813">Transport</keyword>
<evidence type="ECO:0000256" key="7">
    <source>
        <dbReference type="SAM" id="Phobius"/>
    </source>
</evidence>
<feature type="transmembrane region" description="Helical" evidence="7">
    <location>
        <begin position="221"/>
        <end position="245"/>
    </location>
</feature>
<organism evidence="9 10">
    <name type="scientific">Weissella oryzae (strain DSM 25784 / JCM 18191 / LMG 30913 / SG25)</name>
    <dbReference type="NCBI Taxonomy" id="1329250"/>
    <lineage>
        <taxon>Bacteria</taxon>
        <taxon>Bacillati</taxon>
        <taxon>Bacillota</taxon>
        <taxon>Bacilli</taxon>
        <taxon>Lactobacillales</taxon>
        <taxon>Lactobacillaceae</taxon>
        <taxon>Weissella</taxon>
    </lineage>
</organism>
<evidence type="ECO:0000256" key="2">
    <source>
        <dbReference type="ARBA" id="ARBA00022448"/>
    </source>
</evidence>
<feature type="transmembrane region" description="Helical" evidence="7">
    <location>
        <begin position="85"/>
        <end position="104"/>
    </location>
</feature>
<name>A0A069CSW7_WEIOS</name>
<dbReference type="InterPro" id="IPR011701">
    <property type="entry name" value="MFS"/>
</dbReference>
<evidence type="ECO:0000256" key="5">
    <source>
        <dbReference type="ARBA" id="ARBA00022989"/>
    </source>
</evidence>
<dbReference type="PANTHER" id="PTHR43414">
    <property type="entry name" value="MULTIDRUG RESISTANCE PROTEIN MDTG"/>
    <property type="match status" value="1"/>
</dbReference>
<reference evidence="10" key="1">
    <citation type="journal article" date="2014" name="Genome Announc.">
        <title>Draft genome sequence of Weissella oryzae SG25T, isolated from fermented rice grains.</title>
        <authorList>
            <person name="Tanizawa Y."/>
            <person name="Fujisawa T."/>
            <person name="Mochizuki T."/>
            <person name="Kaminuma E."/>
            <person name="Suzuki Y."/>
            <person name="Nakamura Y."/>
            <person name="Tohno M."/>
        </authorList>
    </citation>
    <scope>NUCLEOTIDE SEQUENCE [LARGE SCALE GENOMIC DNA]</scope>
    <source>
        <strain evidence="10">DSM 25784 / JCM 18191 / LMG 30913 / SG25</strain>
    </source>
</reference>
<keyword evidence="3" id="KW-1003">Cell membrane</keyword>
<dbReference type="PANTHER" id="PTHR43414:SF6">
    <property type="entry name" value="MULTIDRUG RESISTANCE PROTEIN MDTG"/>
    <property type="match status" value="1"/>
</dbReference>
<dbReference type="EMBL" id="DF820485">
    <property type="protein sequence ID" value="GAK30308.1"/>
    <property type="molecule type" value="Genomic_DNA"/>
</dbReference>
<keyword evidence="10" id="KW-1185">Reference proteome</keyword>
<dbReference type="CDD" id="cd17391">
    <property type="entry name" value="MFS_MdtG_MDR_like"/>
    <property type="match status" value="1"/>
</dbReference>
<dbReference type="Pfam" id="PF07690">
    <property type="entry name" value="MFS_1"/>
    <property type="match status" value="1"/>
</dbReference>
<keyword evidence="5 7" id="KW-1133">Transmembrane helix</keyword>
<evidence type="ECO:0000256" key="4">
    <source>
        <dbReference type="ARBA" id="ARBA00022692"/>
    </source>
</evidence>
<keyword evidence="6 7" id="KW-0472">Membrane</keyword>
<dbReference type="eggNOG" id="COG2814">
    <property type="taxonomic scope" value="Bacteria"/>
</dbReference>